<sequence>MQRNQCTESQMAQVICGLLRGEFLKHNYPMKNNENTSAKKILAKGLHLPRILF</sequence>
<proteinExistence type="predicted"/>
<protein>
    <submittedName>
        <fullName evidence="1">Uncharacterized protein</fullName>
    </submittedName>
</protein>
<gene>
    <name evidence="1" type="ordered locus">SGP1_0048</name>
</gene>
<name>Q2NQ20_SODGM</name>
<keyword evidence="2" id="KW-1185">Reference proteome</keyword>
<keyword evidence="1" id="KW-0614">Plasmid</keyword>
<geneLocation type="plasmid" evidence="1 2">
    <name>pSG1</name>
</geneLocation>
<evidence type="ECO:0000313" key="2">
    <source>
        <dbReference type="Proteomes" id="UP000001932"/>
    </source>
</evidence>
<dbReference type="AlphaFoldDB" id="Q2NQ20"/>
<dbReference type="EMBL" id="AP008233">
    <property type="protein sequence ID" value="BAE75755.1"/>
    <property type="molecule type" value="Genomic_DNA"/>
</dbReference>
<reference evidence="1 2" key="1">
    <citation type="journal article" date="2006" name="Genome Res.">
        <title>Massive genome erosion and functional adaptations provide insights into the symbiotic lifestyle of Sodalis glossinidius in the tsetse host.</title>
        <authorList>
            <person name="Toh H."/>
            <person name="Weiss B.L."/>
            <person name="Perkin S.A.H."/>
            <person name="Yamashita A."/>
            <person name="Oshima K."/>
            <person name="Hattori M."/>
            <person name="Aksoy S."/>
        </authorList>
    </citation>
    <scope>NUCLEOTIDE SEQUENCE [LARGE SCALE GENOMIC DNA]</scope>
    <source>
        <strain evidence="2">morsitans</strain>
    </source>
</reference>
<dbReference type="Proteomes" id="UP000001932">
    <property type="component" value="Plasmid pSG1"/>
</dbReference>
<accession>Q2NQ20</accession>
<organism evidence="1 2">
    <name type="scientific">Sodalis glossinidius (strain morsitans)</name>
    <dbReference type="NCBI Taxonomy" id="343509"/>
    <lineage>
        <taxon>Bacteria</taxon>
        <taxon>Pseudomonadati</taxon>
        <taxon>Pseudomonadota</taxon>
        <taxon>Gammaproteobacteria</taxon>
        <taxon>Enterobacterales</taxon>
        <taxon>Bruguierivoracaceae</taxon>
        <taxon>Sodalis</taxon>
    </lineage>
</organism>
<evidence type="ECO:0000313" key="1">
    <source>
        <dbReference type="EMBL" id="BAE75755.1"/>
    </source>
</evidence>
<dbReference type="HOGENOM" id="CLU_3066266_0_0_6"/>
<dbReference type="KEGG" id="sgl:SGP1_0048"/>